<dbReference type="InterPro" id="IPR015943">
    <property type="entry name" value="WD40/YVTN_repeat-like_dom_sf"/>
</dbReference>
<dbReference type="PANTHER" id="PTHR13720:SF50">
    <property type="entry name" value="ECHINODERM MICROTUBULE-ASSOCIATED PROTEIN-LIKE 2"/>
    <property type="match status" value="1"/>
</dbReference>
<evidence type="ECO:0000256" key="1">
    <source>
        <dbReference type="ARBA" id="ARBA00004245"/>
    </source>
</evidence>
<comment type="subcellular location">
    <subcellularLocation>
        <location evidence="1">Cytoplasm</location>
        <location evidence="1">Cytoskeleton</location>
    </subcellularLocation>
</comment>
<dbReference type="AlphaFoldDB" id="A0A8C1HIT9"/>
<keyword evidence="10" id="KW-1133">Transmembrane helix</keyword>
<reference evidence="13" key="1">
    <citation type="submission" date="2025-08" db="UniProtKB">
        <authorList>
            <consortium name="Ensembl"/>
        </authorList>
    </citation>
    <scope>IDENTIFICATION</scope>
</reference>
<dbReference type="Pfam" id="PF00400">
    <property type="entry name" value="WD40"/>
    <property type="match status" value="1"/>
</dbReference>
<keyword evidence="14" id="KW-1185">Reference proteome</keyword>
<keyword evidence="10" id="KW-0472">Membrane</keyword>
<feature type="repeat" description="WD" evidence="8">
    <location>
        <begin position="673"/>
        <end position="708"/>
    </location>
</feature>
<dbReference type="CDD" id="cd21948">
    <property type="entry name" value="TD_EMAP2"/>
    <property type="match status" value="1"/>
</dbReference>
<dbReference type="PROSITE" id="PS50082">
    <property type="entry name" value="WD_REPEATS_2"/>
    <property type="match status" value="3"/>
</dbReference>
<dbReference type="InterPro" id="IPR050630">
    <property type="entry name" value="WD_repeat_EMAP"/>
</dbReference>
<feature type="repeat" description="WD" evidence="8">
    <location>
        <begin position="508"/>
        <end position="543"/>
    </location>
</feature>
<feature type="transmembrane region" description="Helical" evidence="10">
    <location>
        <begin position="84"/>
        <end position="117"/>
    </location>
</feature>
<evidence type="ECO:0000256" key="7">
    <source>
        <dbReference type="ARBA" id="ARBA00023212"/>
    </source>
</evidence>
<feature type="repeat" description="WD" evidence="8">
    <location>
        <begin position="425"/>
        <end position="457"/>
    </location>
</feature>
<dbReference type="Pfam" id="PF03451">
    <property type="entry name" value="HELP"/>
    <property type="match status" value="1"/>
</dbReference>
<organism evidence="13 14">
    <name type="scientific">Cyprinus carpio carpio</name>
    <dbReference type="NCBI Taxonomy" id="630221"/>
    <lineage>
        <taxon>Eukaryota</taxon>
        <taxon>Metazoa</taxon>
        <taxon>Chordata</taxon>
        <taxon>Craniata</taxon>
        <taxon>Vertebrata</taxon>
        <taxon>Euteleostomi</taxon>
        <taxon>Actinopterygii</taxon>
        <taxon>Neopterygii</taxon>
        <taxon>Teleostei</taxon>
        <taxon>Ostariophysi</taxon>
        <taxon>Cypriniformes</taxon>
        <taxon>Cyprinidae</taxon>
        <taxon>Cyprininae</taxon>
        <taxon>Cyprinus</taxon>
    </lineage>
</organism>
<dbReference type="InterPro" id="IPR055439">
    <property type="entry name" value="Beta-prop_EML_1st"/>
</dbReference>
<feature type="coiled-coil region" evidence="9">
    <location>
        <begin position="34"/>
        <end position="61"/>
    </location>
</feature>
<evidence type="ECO:0000256" key="2">
    <source>
        <dbReference type="ARBA" id="ARBA00006489"/>
    </source>
</evidence>
<sequence>FKGIVIIYSHVFQNLYDFYDNVSAGSGMEMDDRISHLEQRVQLQEDEIQLLKAALADALRRLGYCEEITQASSKKGGPTKGQSFIMTLCLFFVLFFDVFLSCPLHWASLILLHLMLLSPCVRKSMSTERLSTVKKEIADSRSRTTSSSSSTYDGYVRMFIRGRPITMHIPDQLRESYSLDQKVALPERKLKLQWVYGYRGRDCRSNLYLLPTGEIVYFNASVVVLYNVEEQQQRHYLGHNDDVKCLAIHPDMVTIATGQVAGTSKDGKALQPHVRVWDSVSLNTLHVIGAGVVDRAVTCVAFSKSNGGAHLCAVDDANDHILSVWDWQKEKQLAEVKCSNDSVLGAVFHPMEANLIVTCGKSHINFWKIEGNTLTKRQGLFEKHEKPKYVLCVAFAENGDAITGDSSGNIYIWAKGGNRISQVVSGAHEGGIFSLCVLKDGTLVSGGGKDRRVLLWDHDYRKKNEIEVPEAFGPVRTLAEGKQDELFVGTTRNSVLRGSFSGSLTPIVQGHTDELWGLDVHPSTEQFVTCGQDKQVYLWDTSSHLPLWSKAIEDPGRAVGFHPSGTVLAVGTMTGRWLVLDTDTRDLVFMHTDGNEIISVVKYSPDGAYLAVASHDNFVYIYSVTENGRKYSRVGKCTGHSSFVTHLDWSTDSHFIVTNSGDYEILFCEFHIYGGHSSHVTNVAFLHDDSHLLSTGGKDTSILQWVLA</sequence>
<keyword evidence="5" id="KW-0493">Microtubule</keyword>
<dbReference type="SUPFAM" id="SSF50998">
    <property type="entry name" value="Quinoprotein alcohol dehydrogenase-like"/>
    <property type="match status" value="1"/>
</dbReference>
<keyword evidence="4 8" id="KW-0853">WD repeat</keyword>
<dbReference type="Pfam" id="PF23414">
    <property type="entry name" value="Beta-prop_EML_2"/>
    <property type="match status" value="1"/>
</dbReference>
<reference evidence="13" key="2">
    <citation type="submission" date="2025-09" db="UniProtKB">
        <authorList>
            <consortium name="Ensembl"/>
        </authorList>
    </citation>
    <scope>IDENTIFICATION</scope>
</reference>
<dbReference type="Ensembl" id="ENSCCRT00000058165.2">
    <property type="protein sequence ID" value="ENSCCRP00000053660.2"/>
    <property type="gene ID" value="ENSCCRG00000021660.2"/>
</dbReference>
<evidence type="ECO:0000256" key="5">
    <source>
        <dbReference type="ARBA" id="ARBA00022701"/>
    </source>
</evidence>
<evidence type="ECO:0000313" key="14">
    <source>
        <dbReference type="Proteomes" id="UP001108240"/>
    </source>
</evidence>
<dbReference type="GO" id="GO:0000226">
    <property type="term" value="P:microtubule cytoskeleton organization"/>
    <property type="evidence" value="ECO:0007669"/>
    <property type="project" value="TreeGrafter"/>
</dbReference>
<dbReference type="GO" id="GO:0005874">
    <property type="term" value="C:microtubule"/>
    <property type="evidence" value="ECO:0007669"/>
    <property type="project" value="UniProtKB-KW"/>
</dbReference>
<dbReference type="GO" id="GO:0072686">
    <property type="term" value="C:mitotic spindle"/>
    <property type="evidence" value="ECO:0007669"/>
    <property type="project" value="TreeGrafter"/>
</dbReference>
<evidence type="ECO:0000256" key="3">
    <source>
        <dbReference type="ARBA" id="ARBA00022490"/>
    </source>
</evidence>
<dbReference type="InterPro" id="IPR036322">
    <property type="entry name" value="WD40_repeat_dom_sf"/>
</dbReference>
<protein>
    <submittedName>
        <fullName evidence="13">EMAP like 2</fullName>
    </submittedName>
</protein>
<name>A0A8C1HIT9_CYPCA</name>
<feature type="domain" description="EML-like second beta-propeller" evidence="12">
    <location>
        <begin position="515"/>
        <end position="669"/>
    </location>
</feature>
<dbReference type="Proteomes" id="UP001108240">
    <property type="component" value="Unplaced"/>
</dbReference>
<keyword evidence="6" id="KW-0677">Repeat</keyword>
<dbReference type="InterPro" id="IPR055442">
    <property type="entry name" value="Beta-prop_EML-like_2nd"/>
</dbReference>
<evidence type="ECO:0000256" key="6">
    <source>
        <dbReference type="ARBA" id="ARBA00022737"/>
    </source>
</evidence>
<dbReference type="InterPro" id="IPR011047">
    <property type="entry name" value="Quinoprotein_ADH-like_sf"/>
</dbReference>
<keyword evidence="7" id="KW-0206">Cytoskeleton</keyword>
<evidence type="ECO:0000256" key="4">
    <source>
        <dbReference type="ARBA" id="ARBA00022574"/>
    </source>
</evidence>
<feature type="domain" description="EML-like first beta-propeller" evidence="11">
    <location>
        <begin position="232"/>
        <end position="498"/>
    </location>
</feature>
<evidence type="ECO:0000313" key="13">
    <source>
        <dbReference type="Ensembl" id="ENSCCRP00000053660.2"/>
    </source>
</evidence>
<dbReference type="Pfam" id="PF23409">
    <property type="entry name" value="Beta-prop_EML"/>
    <property type="match status" value="1"/>
</dbReference>
<evidence type="ECO:0000256" key="9">
    <source>
        <dbReference type="SAM" id="Coils"/>
    </source>
</evidence>
<keyword evidence="3" id="KW-0963">Cytoplasm</keyword>
<keyword evidence="10" id="KW-0812">Transmembrane</keyword>
<keyword evidence="9" id="KW-0175">Coiled coil</keyword>
<evidence type="ECO:0000259" key="12">
    <source>
        <dbReference type="Pfam" id="PF23414"/>
    </source>
</evidence>
<accession>A0A8C1HIT9</accession>
<proteinExistence type="inferred from homology"/>
<dbReference type="InterPro" id="IPR001680">
    <property type="entry name" value="WD40_rpt"/>
</dbReference>
<evidence type="ECO:0000256" key="8">
    <source>
        <dbReference type="PROSITE-ProRule" id="PRU00221"/>
    </source>
</evidence>
<evidence type="ECO:0000259" key="11">
    <source>
        <dbReference type="Pfam" id="PF23409"/>
    </source>
</evidence>
<comment type="similarity">
    <text evidence="2">Belongs to the WD repeat EMAP family.</text>
</comment>
<dbReference type="FunFam" id="2.130.10.10:FF:000011">
    <property type="entry name" value="Echinoderm microtubule-associated protein-like 2 isoform 1"/>
    <property type="match status" value="1"/>
</dbReference>
<dbReference type="PANTHER" id="PTHR13720">
    <property type="entry name" value="WD-40 REPEAT PROTEIN"/>
    <property type="match status" value="1"/>
</dbReference>
<dbReference type="SUPFAM" id="SSF50978">
    <property type="entry name" value="WD40 repeat-like"/>
    <property type="match status" value="1"/>
</dbReference>
<dbReference type="GO" id="GO:0008017">
    <property type="term" value="F:microtubule binding"/>
    <property type="evidence" value="ECO:0007669"/>
    <property type="project" value="TreeGrafter"/>
</dbReference>
<dbReference type="PROSITE" id="PS50294">
    <property type="entry name" value="WD_REPEATS_REGION"/>
    <property type="match status" value="2"/>
</dbReference>
<dbReference type="InterPro" id="IPR005108">
    <property type="entry name" value="HELP"/>
</dbReference>
<dbReference type="Gene3D" id="2.130.10.10">
    <property type="entry name" value="YVTN repeat-like/Quinoprotein amine dehydrogenase"/>
    <property type="match status" value="3"/>
</dbReference>
<dbReference type="GeneTree" id="ENSGT00940000153887"/>
<evidence type="ECO:0000256" key="10">
    <source>
        <dbReference type="SAM" id="Phobius"/>
    </source>
</evidence>
<dbReference type="SMART" id="SM00320">
    <property type="entry name" value="WD40"/>
    <property type="match status" value="10"/>
</dbReference>